<protein>
    <submittedName>
        <fullName evidence="2">DUF397 domain-containing protein</fullName>
    </submittedName>
</protein>
<evidence type="ECO:0000313" key="2">
    <source>
        <dbReference type="EMBL" id="MFC3894715.1"/>
    </source>
</evidence>
<keyword evidence="3" id="KW-1185">Reference proteome</keyword>
<gene>
    <name evidence="2" type="ORF">ACFOWZ_24805</name>
</gene>
<evidence type="ECO:0000259" key="1">
    <source>
        <dbReference type="Pfam" id="PF04149"/>
    </source>
</evidence>
<dbReference type="Proteomes" id="UP001595690">
    <property type="component" value="Unassembled WGS sequence"/>
</dbReference>
<dbReference type="InterPro" id="IPR007278">
    <property type="entry name" value="DUF397"/>
</dbReference>
<comment type="caution">
    <text evidence="2">The sequence shown here is derived from an EMBL/GenBank/DDBJ whole genome shotgun (WGS) entry which is preliminary data.</text>
</comment>
<dbReference type="EMBL" id="JBHRZI010000019">
    <property type="protein sequence ID" value="MFC3894715.1"/>
    <property type="molecule type" value="Genomic_DNA"/>
</dbReference>
<reference evidence="3" key="1">
    <citation type="journal article" date="2019" name="Int. J. Syst. Evol. Microbiol.">
        <title>The Global Catalogue of Microorganisms (GCM) 10K type strain sequencing project: providing services to taxonomists for standard genome sequencing and annotation.</title>
        <authorList>
            <consortium name="The Broad Institute Genomics Platform"/>
            <consortium name="The Broad Institute Genome Sequencing Center for Infectious Disease"/>
            <person name="Wu L."/>
            <person name="Ma J."/>
        </authorList>
    </citation>
    <scope>NUCLEOTIDE SEQUENCE [LARGE SCALE GENOMIC DNA]</scope>
    <source>
        <strain evidence="3">CGMCC 4.7405</strain>
    </source>
</reference>
<dbReference type="Pfam" id="PF04149">
    <property type="entry name" value="DUF397"/>
    <property type="match status" value="1"/>
</dbReference>
<organism evidence="2 3">
    <name type="scientific">Lentzea rhizosphaerae</name>
    <dbReference type="NCBI Taxonomy" id="2041025"/>
    <lineage>
        <taxon>Bacteria</taxon>
        <taxon>Bacillati</taxon>
        <taxon>Actinomycetota</taxon>
        <taxon>Actinomycetes</taxon>
        <taxon>Pseudonocardiales</taxon>
        <taxon>Pseudonocardiaceae</taxon>
        <taxon>Lentzea</taxon>
    </lineage>
</organism>
<name>A0ABV8BY98_9PSEU</name>
<feature type="domain" description="DUF397" evidence="1">
    <location>
        <begin position="5"/>
        <end position="58"/>
    </location>
</feature>
<dbReference type="RefSeq" id="WP_382376270.1">
    <property type="nucleotide sequence ID" value="NZ_JBHRZI010000019.1"/>
</dbReference>
<accession>A0ABV8BY98</accession>
<proteinExistence type="predicted"/>
<sequence>MAAELRWIRSSYSGGGGEACVEFAVDLQKTVLVRDSKDRSGPQLGFSALAWSAFVVTVSSS</sequence>
<evidence type="ECO:0000313" key="3">
    <source>
        <dbReference type="Proteomes" id="UP001595690"/>
    </source>
</evidence>